<protein>
    <submittedName>
        <fullName evidence="3">TetR family transcriptional regulator</fullName>
    </submittedName>
</protein>
<dbReference type="GO" id="GO:0032259">
    <property type="term" value="P:methylation"/>
    <property type="evidence" value="ECO:0007669"/>
    <property type="project" value="UniProtKB-KW"/>
</dbReference>
<dbReference type="PANTHER" id="PTHR12049">
    <property type="entry name" value="PROTEIN ARGININE METHYLTRANSFERASE NDUFAF7, MITOCHONDRIAL"/>
    <property type="match status" value="1"/>
</dbReference>
<sequence>MTSLGRRIAALVRAEGPITIERFWNLALFDPEDGYYMRRDPFGRGGDFTTAPEISQMFGELVGAWLLAAWRALGAPSPFVLAEIGPGRGTLMADMLRVLRRLDPSILKAARVTLVETSDRLARVQAERLAGFDLPLRHRKRIEEIEALPLLLVGNELFDAVAIRQFVMTEDGWRERLVGLEADRPAFTTGAPEPAATRLLQRLGPAPAGTVFEVSPARLAIAEAIGARLARDGGAALLIDYGHAAPGFGDTLQAVRRHAFADPLAEPGEADITSHVDFAALAARLARPGLHVAPIMPQGAFLLSLGLRERAIALARAAATEDERDAVLAAAHRLAGTGPNAMGELFKVLVAASRPLPLPPFPAEHAGSGD</sequence>
<reference evidence="3" key="2">
    <citation type="submission" date="2020-09" db="EMBL/GenBank/DDBJ databases">
        <authorList>
            <person name="Sun Q."/>
            <person name="Zhou Y."/>
        </authorList>
    </citation>
    <scope>NUCLEOTIDE SEQUENCE</scope>
    <source>
        <strain evidence="3">CGMCC 1.15367</strain>
    </source>
</reference>
<keyword evidence="4" id="KW-1185">Reference proteome</keyword>
<proteinExistence type="predicted"/>
<dbReference type="Gene3D" id="3.40.50.12710">
    <property type="match status" value="1"/>
</dbReference>
<dbReference type="Proteomes" id="UP000644699">
    <property type="component" value="Unassembled WGS sequence"/>
</dbReference>
<gene>
    <name evidence="3" type="ORF">GCM10011390_42900</name>
</gene>
<evidence type="ECO:0000313" key="3">
    <source>
        <dbReference type="EMBL" id="GGE19133.1"/>
    </source>
</evidence>
<reference evidence="3" key="1">
    <citation type="journal article" date="2014" name="Int. J. Syst. Evol. Microbiol.">
        <title>Complete genome sequence of Corynebacterium casei LMG S-19264T (=DSM 44701T), isolated from a smear-ripened cheese.</title>
        <authorList>
            <consortium name="US DOE Joint Genome Institute (JGI-PGF)"/>
            <person name="Walter F."/>
            <person name="Albersmeier A."/>
            <person name="Kalinowski J."/>
            <person name="Ruckert C."/>
        </authorList>
    </citation>
    <scope>NUCLEOTIDE SEQUENCE</scope>
    <source>
        <strain evidence="3">CGMCC 1.15367</strain>
    </source>
</reference>
<dbReference type="AlphaFoldDB" id="A0A916ZZP6"/>
<dbReference type="PANTHER" id="PTHR12049:SF7">
    <property type="entry name" value="PROTEIN ARGININE METHYLTRANSFERASE NDUFAF7, MITOCHONDRIAL"/>
    <property type="match status" value="1"/>
</dbReference>
<keyword evidence="1" id="KW-0489">Methyltransferase</keyword>
<evidence type="ECO:0000256" key="2">
    <source>
        <dbReference type="ARBA" id="ARBA00022679"/>
    </source>
</evidence>
<organism evidence="3 4">
    <name type="scientific">Aureimonas endophytica</name>
    <dbReference type="NCBI Taxonomy" id="2027858"/>
    <lineage>
        <taxon>Bacteria</taxon>
        <taxon>Pseudomonadati</taxon>
        <taxon>Pseudomonadota</taxon>
        <taxon>Alphaproteobacteria</taxon>
        <taxon>Hyphomicrobiales</taxon>
        <taxon>Aurantimonadaceae</taxon>
        <taxon>Aureimonas</taxon>
    </lineage>
</organism>
<keyword evidence="2" id="KW-0808">Transferase</keyword>
<dbReference type="EMBL" id="BMIQ01000008">
    <property type="protein sequence ID" value="GGE19133.1"/>
    <property type="molecule type" value="Genomic_DNA"/>
</dbReference>
<evidence type="ECO:0000256" key="1">
    <source>
        <dbReference type="ARBA" id="ARBA00022603"/>
    </source>
</evidence>
<evidence type="ECO:0000313" key="4">
    <source>
        <dbReference type="Proteomes" id="UP000644699"/>
    </source>
</evidence>
<comment type="caution">
    <text evidence="3">The sequence shown here is derived from an EMBL/GenBank/DDBJ whole genome shotgun (WGS) entry which is preliminary data.</text>
</comment>
<dbReference type="InterPro" id="IPR003788">
    <property type="entry name" value="NDUFAF7"/>
</dbReference>
<accession>A0A916ZZP6</accession>
<dbReference type="RefSeq" id="WP_188912139.1">
    <property type="nucleotide sequence ID" value="NZ_BMIQ01000008.1"/>
</dbReference>
<dbReference type="SUPFAM" id="SSF53335">
    <property type="entry name" value="S-adenosyl-L-methionine-dependent methyltransferases"/>
    <property type="match status" value="1"/>
</dbReference>
<dbReference type="InterPro" id="IPR029063">
    <property type="entry name" value="SAM-dependent_MTases_sf"/>
</dbReference>
<dbReference type="Pfam" id="PF02636">
    <property type="entry name" value="Methyltransf_28"/>
    <property type="match status" value="1"/>
</dbReference>
<dbReference type="GO" id="GO:0035243">
    <property type="term" value="F:protein-arginine omega-N symmetric methyltransferase activity"/>
    <property type="evidence" value="ECO:0007669"/>
    <property type="project" value="TreeGrafter"/>
</dbReference>
<dbReference type="InterPro" id="IPR038375">
    <property type="entry name" value="NDUFAF7_sf"/>
</dbReference>
<name>A0A916ZZP6_9HYPH</name>